<organism evidence="1 2">
    <name type="scientific">Halorussus gelatinilyticus</name>
    <dbReference type="NCBI Taxonomy" id="2937524"/>
    <lineage>
        <taxon>Archaea</taxon>
        <taxon>Methanobacteriati</taxon>
        <taxon>Methanobacteriota</taxon>
        <taxon>Stenosarchaea group</taxon>
        <taxon>Halobacteria</taxon>
        <taxon>Halobacteriales</taxon>
        <taxon>Haladaptataceae</taxon>
        <taxon>Halorussus</taxon>
    </lineage>
</organism>
<dbReference type="RefSeq" id="WP_248656052.1">
    <property type="nucleotide sequence ID" value="NZ_CP096658.1"/>
</dbReference>
<evidence type="ECO:0000313" key="1">
    <source>
        <dbReference type="EMBL" id="UPW01654.1"/>
    </source>
</evidence>
<sequence>MKTTNTRRPTHDQYARAMTWMENCKWDFDADGGVRDRDEWRRDVFFGAVAEQVASDWLEGHDVVHRRVTDDEDASCDIDAYGVSIDVKLRYGERFSNPDLLVRERGDGVGADIYLLVEARQVDADGPPEFGVVGLATADKVDREGRPFRHGAHDKTLVDRDALRDPRGFGVFDAIMDVKHSQNAAS</sequence>
<dbReference type="AlphaFoldDB" id="A0A8U0INA0"/>
<protein>
    <submittedName>
        <fullName evidence="1">Uncharacterized protein</fullName>
    </submittedName>
</protein>
<reference evidence="1" key="1">
    <citation type="submission" date="2022-04" db="EMBL/GenBank/DDBJ databases">
        <title>Diverse halophilic archaea isolated from saline environments.</title>
        <authorList>
            <person name="Cui H.-L."/>
        </authorList>
    </citation>
    <scope>NUCLEOTIDE SEQUENCE</scope>
    <source>
        <strain evidence="1">XZYJT40</strain>
    </source>
</reference>
<keyword evidence="2" id="KW-1185">Reference proteome</keyword>
<evidence type="ECO:0000313" key="2">
    <source>
        <dbReference type="Proteomes" id="UP000830434"/>
    </source>
</evidence>
<proteinExistence type="predicted"/>
<dbReference type="KEGG" id="haxz:M0R88_06020"/>
<dbReference type="EMBL" id="CP096658">
    <property type="protein sequence ID" value="UPW01654.1"/>
    <property type="molecule type" value="Genomic_DNA"/>
</dbReference>
<dbReference type="Proteomes" id="UP000830434">
    <property type="component" value="Chromosome"/>
</dbReference>
<accession>A0A8U0INA0</accession>
<dbReference type="GeneID" id="72189393"/>
<name>A0A8U0INA0_9EURY</name>
<gene>
    <name evidence="1" type="ORF">M0R88_06020</name>
</gene>